<accession>A0ABR5J1Z3</accession>
<feature type="compositionally biased region" description="Polar residues" evidence="1">
    <location>
        <begin position="658"/>
        <end position="670"/>
    </location>
</feature>
<evidence type="ECO:0008006" key="4">
    <source>
        <dbReference type="Google" id="ProtNLM"/>
    </source>
</evidence>
<keyword evidence="3" id="KW-1185">Reference proteome</keyword>
<sequence>MWGRIRQVAPDENPAGVVSRPDEVVDLVAAEHLRAGHLPATDLLTALIPGRGPVASPRPAPTQRPGQDERPPQNAQPSQNTQPSQNGRPAQPAPSEPAQQPGRTHQPAAQPGRSAQPGENETYFAPPSRRGGSDPIRDWQQASASGKKRSEELRAIDDAVRRLPDNPSERHLQRVLTAVDAWRAVKSRSSHRWEAVSQLRRAVNARLAEFESQPAAQPGPSSRHRSAGGSQMVPLVPVPQRQPQVTGYGPADGFEAELRGYQVVLGHDDDPGEYGNVVELPGLLTITLDKFGGVPVLEIVTRPSRGLQGGAFDGRAERSDVVAAFEQVLQILRRVTPERSYTLSQLFPASLGYEVDQLAEGLRVKINSYSTNHMLVHQTATSPLSEMAEYIRHVRSNTLGSTPPTQVARRDADAALDFSRDARNAFRNWVGQNPDFAPYVTEWDADELRGALALGYMQVAAVIRGRSPQHHPKDYTVASSRASLAAIRSGLGYAPQAFLEANADALAARFTRTFNSHSSRPNDALLDGLMRQRGPEHQPATFGEYLDNLLVAEPARFVSQLEAMSIRTHFVQLEGNPVRGRALLDPLVVVTENRAYGPAPEQATQATTVQGAATLSDFSLRLYNQARVRRGLEAVGWPIDYSQQPGYAQQGYSSVAYSQYSPPTRTTGNSGPARAPEAADTTAHPAAPVAPTPVPAAAAPSPALVELAGQLPAMEPGERAAAVGALPLPDREALATDESLVAGLRDSLPAQDFSDLAAQLLVVVPPGTDRPEEARQEAEALISGMLGDPDTTVGLLTGRRRLVVVPRDTPLTSFDPFHEPDETNDHGRAIETERGAFRGRLAWVGEENLLGDTTGVPHADVFEDGYSSARHEWAHALHSVLSEADRNRITEVYEAKRREGTAQNWPDGVFPNYSSSSAYEYFAQLSNAYQGANTGTDPITGRPRNNGADWVEQNDPE</sequence>
<feature type="non-terminal residue" evidence="2">
    <location>
        <position position="957"/>
    </location>
</feature>
<reference evidence="2 3" key="1">
    <citation type="submission" date="2015-07" db="EMBL/GenBank/DDBJ databases">
        <authorList>
            <person name="Ju K.-S."/>
            <person name="Doroghazi J.R."/>
            <person name="Metcalf W.W."/>
        </authorList>
    </citation>
    <scope>NUCLEOTIDE SEQUENCE [LARGE SCALE GENOMIC DNA]</scope>
    <source>
        <strain evidence="2 3">NRRL B-3589</strain>
    </source>
</reference>
<proteinExistence type="predicted"/>
<dbReference type="Proteomes" id="UP000037020">
    <property type="component" value="Unassembled WGS sequence"/>
</dbReference>
<feature type="region of interest" description="Disordered" evidence="1">
    <location>
        <begin position="658"/>
        <end position="695"/>
    </location>
</feature>
<organism evidence="2 3">
    <name type="scientific">Streptomyces varsoviensis</name>
    <dbReference type="NCBI Taxonomy" id="67373"/>
    <lineage>
        <taxon>Bacteria</taxon>
        <taxon>Bacillati</taxon>
        <taxon>Actinomycetota</taxon>
        <taxon>Actinomycetes</taxon>
        <taxon>Kitasatosporales</taxon>
        <taxon>Streptomycetaceae</taxon>
        <taxon>Streptomyces</taxon>
    </lineage>
</organism>
<dbReference type="EMBL" id="LGUT01002240">
    <property type="protein sequence ID" value="KOG87430.1"/>
    <property type="molecule type" value="Genomic_DNA"/>
</dbReference>
<name>A0ABR5J1Z3_9ACTN</name>
<evidence type="ECO:0000313" key="2">
    <source>
        <dbReference type="EMBL" id="KOG87430.1"/>
    </source>
</evidence>
<evidence type="ECO:0000256" key="1">
    <source>
        <dbReference type="SAM" id="MobiDB-lite"/>
    </source>
</evidence>
<comment type="caution">
    <text evidence="2">The sequence shown here is derived from an EMBL/GenBank/DDBJ whole genome shotgun (WGS) entry which is preliminary data.</text>
</comment>
<feature type="region of interest" description="Disordered" evidence="1">
    <location>
        <begin position="930"/>
        <end position="957"/>
    </location>
</feature>
<evidence type="ECO:0000313" key="3">
    <source>
        <dbReference type="Proteomes" id="UP000037020"/>
    </source>
</evidence>
<feature type="compositionally biased region" description="Polar residues" evidence="1">
    <location>
        <begin position="73"/>
        <end position="88"/>
    </location>
</feature>
<gene>
    <name evidence="2" type="ORF">ADK38_25475</name>
</gene>
<feature type="region of interest" description="Disordered" evidence="1">
    <location>
        <begin position="1"/>
        <end position="20"/>
    </location>
</feature>
<feature type="region of interest" description="Disordered" evidence="1">
    <location>
        <begin position="210"/>
        <end position="232"/>
    </location>
</feature>
<feature type="region of interest" description="Disordered" evidence="1">
    <location>
        <begin position="48"/>
        <end position="153"/>
    </location>
</feature>
<protein>
    <recommendedName>
        <fullName evidence="4">OTU domain-containing protein</fullName>
    </recommendedName>
</protein>
<feature type="compositionally biased region" description="Low complexity" evidence="1">
    <location>
        <begin position="675"/>
        <end position="687"/>
    </location>
</feature>